<dbReference type="Proteomes" id="UP001500582">
    <property type="component" value="Unassembled WGS sequence"/>
</dbReference>
<comment type="caution">
    <text evidence="1">The sequence shown here is derived from an EMBL/GenBank/DDBJ whole genome shotgun (WGS) entry which is preliminary data.</text>
</comment>
<evidence type="ECO:0000313" key="1">
    <source>
        <dbReference type="EMBL" id="GAA4341458.1"/>
    </source>
</evidence>
<proteinExistence type="predicted"/>
<name>A0ABP8HMU8_9SPHI</name>
<organism evidence="1 2">
    <name type="scientific">Mucilaginibacter gynuensis</name>
    <dbReference type="NCBI Taxonomy" id="1302236"/>
    <lineage>
        <taxon>Bacteria</taxon>
        <taxon>Pseudomonadati</taxon>
        <taxon>Bacteroidota</taxon>
        <taxon>Sphingobacteriia</taxon>
        <taxon>Sphingobacteriales</taxon>
        <taxon>Sphingobacteriaceae</taxon>
        <taxon>Mucilaginibacter</taxon>
    </lineage>
</organism>
<dbReference type="EMBL" id="BAABFT010000031">
    <property type="protein sequence ID" value="GAA4341458.1"/>
    <property type="molecule type" value="Genomic_DNA"/>
</dbReference>
<gene>
    <name evidence="1" type="ORF">GCM10023149_53790</name>
</gene>
<reference evidence="2" key="1">
    <citation type="journal article" date="2019" name="Int. J. Syst. Evol. Microbiol.">
        <title>The Global Catalogue of Microorganisms (GCM) 10K type strain sequencing project: providing services to taxonomists for standard genome sequencing and annotation.</title>
        <authorList>
            <consortium name="The Broad Institute Genomics Platform"/>
            <consortium name="The Broad Institute Genome Sequencing Center for Infectious Disease"/>
            <person name="Wu L."/>
            <person name="Ma J."/>
        </authorList>
    </citation>
    <scope>NUCLEOTIDE SEQUENCE [LARGE SCALE GENOMIC DNA]</scope>
    <source>
        <strain evidence="2">JCM 17705</strain>
    </source>
</reference>
<protein>
    <submittedName>
        <fullName evidence="1">Uncharacterized protein</fullName>
    </submittedName>
</protein>
<sequence length="75" mass="9264">MLSFEYDQFEAFRNFTEEVDYEELTYPFPDGTERIILRTPNRDINFTFSVDEWHSFRQAMDEALYMREVYMLIDK</sequence>
<evidence type="ECO:0000313" key="2">
    <source>
        <dbReference type="Proteomes" id="UP001500582"/>
    </source>
</evidence>
<accession>A0ABP8HMU8</accession>
<keyword evidence="2" id="KW-1185">Reference proteome</keyword>